<dbReference type="Proteomes" id="UP000499080">
    <property type="component" value="Unassembled WGS sequence"/>
</dbReference>
<reference evidence="1 2" key="1">
    <citation type="journal article" date="2019" name="Sci. Rep.">
        <title>Orb-weaving spider Araneus ventricosus genome elucidates the spidroin gene catalogue.</title>
        <authorList>
            <person name="Kono N."/>
            <person name="Nakamura H."/>
            <person name="Ohtoshi R."/>
            <person name="Moran D.A.P."/>
            <person name="Shinohara A."/>
            <person name="Yoshida Y."/>
            <person name="Fujiwara M."/>
            <person name="Mori M."/>
            <person name="Tomita M."/>
            <person name="Arakawa K."/>
        </authorList>
    </citation>
    <scope>NUCLEOTIDE SEQUENCE [LARGE SCALE GENOMIC DNA]</scope>
</reference>
<dbReference type="EMBL" id="BGPR01002612">
    <property type="protein sequence ID" value="GBM76304.1"/>
    <property type="molecule type" value="Genomic_DNA"/>
</dbReference>
<comment type="caution">
    <text evidence="1">The sequence shown here is derived from an EMBL/GenBank/DDBJ whole genome shotgun (WGS) entry which is preliminary data.</text>
</comment>
<gene>
    <name evidence="1" type="ORF">AVEN_225559_1</name>
</gene>
<organism evidence="1 2">
    <name type="scientific">Araneus ventricosus</name>
    <name type="common">Orbweaver spider</name>
    <name type="synonym">Epeira ventricosa</name>
    <dbReference type="NCBI Taxonomy" id="182803"/>
    <lineage>
        <taxon>Eukaryota</taxon>
        <taxon>Metazoa</taxon>
        <taxon>Ecdysozoa</taxon>
        <taxon>Arthropoda</taxon>
        <taxon>Chelicerata</taxon>
        <taxon>Arachnida</taxon>
        <taxon>Araneae</taxon>
        <taxon>Araneomorphae</taxon>
        <taxon>Entelegynae</taxon>
        <taxon>Araneoidea</taxon>
        <taxon>Araneidae</taxon>
        <taxon>Araneus</taxon>
    </lineage>
</organism>
<name>A0A4Y2IF79_ARAVE</name>
<dbReference type="AlphaFoldDB" id="A0A4Y2IF79"/>
<accession>A0A4Y2IF79</accession>
<protein>
    <submittedName>
        <fullName evidence="1">Uncharacterized protein</fullName>
    </submittedName>
</protein>
<evidence type="ECO:0000313" key="2">
    <source>
        <dbReference type="Proteomes" id="UP000499080"/>
    </source>
</evidence>
<evidence type="ECO:0000313" key="1">
    <source>
        <dbReference type="EMBL" id="GBM76304.1"/>
    </source>
</evidence>
<proteinExistence type="predicted"/>
<keyword evidence="2" id="KW-1185">Reference proteome</keyword>
<sequence length="103" mass="11348">MEMDIPSTAFWGECWLDLLGVSRTGGSHFACTCRKRIPRLTKCAWFKTLRLFYIRFPLLSSTPSTATCLVGSSSVAVKQHVRLGIISKAYSSAAMASWQTPAS</sequence>